<dbReference type="Proteomes" id="UP000822476">
    <property type="component" value="Unassembled WGS sequence"/>
</dbReference>
<feature type="region of interest" description="Disordered" evidence="3">
    <location>
        <begin position="1096"/>
        <end position="1170"/>
    </location>
</feature>
<keyword evidence="6" id="KW-1185">Reference proteome</keyword>
<organism evidence="5 6">
    <name type="scientific">Paragonimus skrjabini miyazakii</name>
    <dbReference type="NCBI Taxonomy" id="59628"/>
    <lineage>
        <taxon>Eukaryota</taxon>
        <taxon>Metazoa</taxon>
        <taxon>Spiralia</taxon>
        <taxon>Lophotrochozoa</taxon>
        <taxon>Platyhelminthes</taxon>
        <taxon>Trematoda</taxon>
        <taxon>Digenea</taxon>
        <taxon>Plagiorchiida</taxon>
        <taxon>Troglotremata</taxon>
        <taxon>Troglotrematidae</taxon>
        <taxon>Paragonimus</taxon>
    </lineage>
</organism>
<feature type="region of interest" description="Disordered" evidence="3">
    <location>
        <begin position="1884"/>
        <end position="1950"/>
    </location>
</feature>
<dbReference type="GO" id="GO:0051056">
    <property type="term" value="P:regulation of small GTPase mediated signal transduction"/>
    <property type="evidence" value="ECO:0007669"/>
    <property type="project" value="InterPro"/>
</dbReference>
<dbReference type="EMBL" id="JTDE01001349">
    <property type="protein sequence ID" value="KAF7259133.1"/>
    <property type="molecule type" value="Genomic_DNA"/>
</dbReference>
<feature type="compositionally biased region" description="Polar residues" evidence="3">
    <location>
        <begin position="2471"/>
        <end position="2496"/>
    </location>
</feature>
<feature type="domain" description="Rap-GAP" evidence="4">
    <location>
        <begin position="2098"/>
        <end position="2304"/>
    </location>
</feature>
<dbReference type="PANTHER" id="PTHR10063">
    <property type="entry name" value="TUBERIN"/>
    <property type="match status" value="1"/>
</dbReference>
<reference evidence="5" key="1">
    <citation type="submission" date="2019-07" db="EMBL/GenBank/DDBJ databases">
        <title>Annotation for the trematode Paragonimus miyazaki's.</title>
        <authorList>
            <person name="Choi Y.-J."/>
        </authorList>
    </citation>
    <scope>NUCLEOTIDE SEQUENCE</scope>
    <source>
        <strain evidence="5">Japan</strain>
    </source>
</reference>
<evidence type="ECO:0000256" key="2">
    <source>
        <dbReference type="ARBA" id="ARBA00022553"/>
    </source>
</evidence>
<evidence type="ECO:0000313" key="5">
    <source>
        <dbReference type="EMBL" id="KAF7259133.1"/>
    </source>
</evidence>
<name>A0A8S9Z1A1_9TREM</name>
<comment type="caution">
    <text evidence="5">The sequence shown here is derived from an EMBL/GenBank/DDBJ whole genome shotgun (WGS) entry which is preliminary data.</text>
</comment>
<feature type="compositionally biased region" description="Basic and acidic residues" evidence="3">
    <location>
        <begin position="395"/>
        <end position="409"/>
    </location>
</feature>
<dbReference type="GO" id="GO:0005096">
    <property type="term" value="F:GTPase activator activity"/>
    <property type="evidence" value="ECO:0007669"/>
    <property type="project" value="UniProtKB-KW"/>
</dbReference>
<dbReference type="Pfam" id="PF02145">
    <property type="entry name" value="Rap_GAP"/>
    <property type="match status" value="1"/>
</dbReference>
<dbReference type="PROSITE" id="PS50085">
    <property type="entry name" value="RAPGAP"/>
    <property type="match status" value="1"/>
</dbReference>
<feature type="compositionally biased region" description="Pro residues" evidence="3">
    <location>
        <begin position="1886"/>
        <end position="1900"/>
    </location>
</feature>
<proteinExistence type="predicted"/>
<evidence type="ECO:0000313" key="6">
    <source>
        <dbReference type="Proteomes" id="UP000822476"/>
    </source>
</evidence>
<evidence type="ECO:0000259" key="4">
    <source>
        <dbReference type="PROSITE" id="PS50085"/>
    </source>
</evidence>
<feature type="compositionally biased region" description="Low complexity" evidence="3">
    <location>
        <begin position="581"/>
        <end position="596"/>
    </location>
</feature>
<feature type="compositionally biased region" description="Polar residues" evidence="3">
    <location>
        <begin position="597"/>
        <end position="619"/>
    </location>
</feature>
<dbReference type="InterPro" id="IPR027107">
    <property type="entry name" value="Tuberin/Ral-act_asu"/>
</dbReference>
<dbReference type="SUPFAM" id="SSF111347">
    <property type="entry name" value="Rap/Ran-GAP"/>
    <property type="match status" value="1"/>
</dbReference>
<feature type="region of interest" description="Disordered" evidence="3">
    <location>
        <begin position="870"/>
        <end position="920"/>
    </location>
</feature>
<feature type="region of interest" description="Disordered" evidence="3">
    <location>
        <begin position="353"/>
        <end position="441"/>
    </location>
</feature>
<sequence length="2511" mass="279115">MDRVFRRHKISEIDTVKSQRKFLTDKDTFQRIKHLKILINQLSLPDLQTFFVENRSYIFHTFTDAFFTVEQELKFKSNPTNVRDLENALFIFEVFLSLPMEVLEELLNEKNNLYIRKYGIKLFLLWYQILGPNATSQGHQMFNNLVPGFGHWIYEYQKKSMAKVPARGSVVSEHSKNKDNVSGLMKSFGVSPKEPGVLLPSFQFEQQQSNHDLGQHLLQHFLGCLVADVSQVVWSNGSLERHMLQFWFLFEQLKRTYLPVIFPCLSPLYSIYEPSQLKELKSPSEILSSLQDYPISPTLLPIYQETIVLWLTRYIDTNPKNYFPDPGSSIDERGTTQSVSTLSHHIGLATGTGSIDIHSSEKDSTGANPPHSPVGDPVLVNPDFFSATQSSSASSRREGDRGETRDLGRHKSSIASSTMNSVSSFDQPIIRRPSSPGHHPNLLESKTLNRVNEANMVCAVLYQCRQNINLLHDILHHAFLLPIQCYNALFAVISVYSSWLEEKRSRPIFLQDIDDSDTWTLQKSNSKLFGRFPFTEDEGHEGDDEAEDTKEFRSVGRSNSRNNLLFGGYTFAKVSSTAQSAPASRSVRSDSDSSSSTAITQDAPSTPKRQSHKSITSAKQGELRGCLQNSIQIMLDNMSKVFLLKCPPAVKTIQADSTGKHLNRTVDYVKQQVELCRRILHIIRLTADRNELSTETWSKLLFTLLDVMSATMISNSPSDRLDNSWLSNEKLIHTLFQTMNGALLRASLFAPISNEPWNKCLAVYSRLTHWSPLISEWKKVMNSLTGTMAKLVYGVDLSNLPKDSKHVRGKRSTTNPAISRVRPKSFTETVIGHTTSQSASQSGFQLPSLSHTEIPASFIGHAAVGDRSGIANGELTSRPHHAASPDRTSLSAYGQNNRPGLSDWQHSSTKDTSGSIVIDPSRNLSRTDGIEDEDSYLFGVNATLNDVQAPLDDIDTLLSIPDNMNRSLTRSPNKIPKSGTLVRNHESEFLVLRRVASDLDEKFKQASPHSIHDPTCGMTDRLEEPVRTSMSDCERVPTNGRFFTSSDNLSVLSVGSVVDSRSRGHSMPRTSVLAMSASESRRSLLLPMASFTSPPPPVLAGGLDDDSSSAFSRSGGFGTSGRESVDEDVKRKLESSSPCRKRSDSTSGGFLRSPVDSYDRPPLHHTDTLTAPSNLDLEVGVLQTPTKANRNLSADSTVPRCLLAGGVARGWTQESIVICWRRFLGLLGNVTEIQVVSNLEKVYVYFSELVGVLLKIQQNQPLDPVSNECVRPIADYSVPMEYILPSLFEILGHSDRVDLVKLSALRTLTEAIIRPPDRPINDEVIAQYYNVLHRYLAGSDQQFIHEVIRSCGMRFFSSELPASHILLLDFLKGISVVLGEDSFGKELPHTEALMMLTSLLCYPHHFGSLECLDADAVDSIQLIKCDELPSRLLNSLVQTTLCNPNAETRCLALAALAMHCVIELLHMKKSQDTINFPMEAILVLMGMMRFQDHSVALVAVEMVYMLAHFGDLFLDRMPKLPLLIIRTLTWTLGVVWSSIKLDKVHPLDRRLLVTFILAITEWSLRLPLDLLLTTSQLPIEEHLIASDTVCRSVVFSVFSALYTVLCGTSSSAAVPPTTVSDGSSICENKATDYRITDPLASFSSECNIPLNFEAFSTPKGRLDTSSLTIRSFIMSSYGHPWSGYQQLGEPWAQPVQSIRLAARVALCHLLNHLNHYPLDNHGAQLNTLIQEHHDQATDQSDFNSTEVAELSLSTLKNGNCQLFALNGSVLLTCLTLPTHVGTTPFLSNPNGSPRLRRSFATDLFNSNPFSCAQESTTESATLQRAVSDSQYSRIIVRDFSGKYIWDMPFLHGLWNGIMFPCSRGVSPDNDTSVNQIDVCSNLRNMPPCPPPRMNPHPPPLKYDEHAGSVRTDTNSPTKTRPVLSADPTSLSPDSPSDSSRPDDTQQQRTPCPADTLSLLLQELSVSSPECVTVQSKCSANIGGSPPDNACANMETLTLGQITAQCQVDEETLRLRENVKRSVSPLSVDLEAASVSRSDRYSPRTPPTSPTGITSNSSQPNLEQFASCRHLLNQLGFLSFERRSTIDLVQKSAGLVRDLKHLDKFGVRETHKIAVFYVGAGQEDKQSILANQTASLEFENFVAGLGWEIDLLTHRGFRGGLEQSGRAGNSTPYYATATLEVVFHVSTRMPSSTQEDLKYKHLGNDEVMIIWTENVRTFTRSVLRTQFGDVLIVISPLPSGLFRVEVRRESVVGFFGPIVHVAVLDSISLPSLVRATAINASRAIRAMKPGYRAHYEERAASLKQIISRYAAPSCFEDFAQCLVLPSIPLDRIVCNSAAQQGSSILEPAGASVRIRESVFELQQQSSITSIASPMMFVNPSITQPITPGVRPGVMNKDLPWSWDPSNLSDLSEPHPATFVHREGLRPFVNFSPSVGPNYASDTRTEYVRPHGTQRRKHQSHSRVNSEYKRHVTNNQRIIHTSTDHPNSNQLISPSSAHHTPHLRNLFPGRSRR</sequence>
<feature type="region of interest" description="Disordered" evidence="3">
    <location>
        <begin position="532"/>
        <end position="555"/>
    </location>
</feature>
<dbReference type="GO" id="GO:0005737">
    <property type="term" value="C:cytoplasm"/>
    <property type="evidence" value="ECO:0007669"/>
    <property type="project" value="TreeGrafter"/>
</dbReference>
<accession>A0A8S9Z1A1</accession>
<gene>
    <name evidence="5" type="ORF">EG68_03500</name>
</gene>
<feature type="region of interest" description="Disordered" evidence="3">
    <location>
        <begin position="581"/>
        <end position="619"/>
    </location>
</feature>
<dbReference type="PANTHER" id="PTHR10063:SF11">
    <property type="entry name" value="RHO GTPASE-ACTIVATING PROTEIN CG5521-RELATED"/>
    <property type="match status" value="1"/>
</dbReference>
<dbReference type="Pfam" id="PF20412">
    <property type="entry name" value="RALGAPB_N"/>
    <property type="match status" value="1"/>
</dbReference>
<feature type="compositionally biased region" description="Basic and acidic residues" evidence="3">
    <location>
        <begin position="1123"/>
        <end position="1134"/>
    </location>
</feature>
<evidence type="ECO:0000256" key="1">
    <source>
        <dbReference type="ARBA" id="ARBA00022468"/>
    </source>
</evidence>
<dbReference type="FunFam" id="3.40.50.11210:FF:000001">
    <property type="entry name" value="Ral GTPase-activating protein subunit alpha-1 isoform 1"/>
    <property type="match status" value="1"/>
</dbReference>
<feature type="compositionally biased region" description="Acidic residues" evidence="3">
    <location>
        <begin position="535"/>
        <end position="548"/>
    </location>
</feature>
<feature type="compositionally biased region" description="Polar residues" evidence="3">
    <location>
        <begin position="886"/>
        <end position="915"/>
    </location>
</feature>
<feature type="region of interest" description="Disordered" evidence="3">
    <location>
        <begin position="803"/>
        <end position="826"/>
    </location>
</feature>
<dbReference type="InterPro" id="IPR035974">
    <property type="entry name" value="Rap/Ran-GAP_sf"/>
</dbReference>
<dbReference type="OrthoDB" id="19311at2759"/>
<feature type="compositionally biased region" description="Basic and acidic residues" evidence="3">
    <location>
        <begin position="1157"/>
        <end position="1167"/>
    </location>
</feature>
<feature type="compositionally biased region" description="Low complexity" evidence="3">
    <location>
        <begin position="1924"/>
        <end position="1938"/>
    </location>
</feature>
<feature type="compositionally biased region" description="Basic residues" evidence="3">
    <location>
        <begin position="2450"/>
        <end position="2459"/>
    </location>
</feature>
<dbReference type="Gene3D" id="3.40.50.11210">
    <property type="entry name" value="Rap/Ran-GAP"/>
    <property type="match status" value="1"/>
</dbReference>
<keyword evidence="2" id="KW-0597">Phosphoprotein</keyword>
<dbReference type="InterPro" id="IPR000331">
    <property type="entry name" value="Rap/Ran_GAP_dom"/>
</dbReference>
<feature type="region of interest" description="Disordered" evidence="3">
    <location>
        <begin position="2437"/>
        <end position="2511"/>
    </location>
</feature>
<evidence type="ECO:0000256" key="3">
    <source>
        <dbReference type="SAM" id="MobiDB-lite"/>
    </source>
</evidence>
<feature type="compositionally biased region" description="Polar residues" evidence="3">
    <location>
        <begin position="413"/>
        <end position="426"/>
    </location>
</feature>
<dbReference type="InterPro" id="IPR046859">
    <property type="entry name" value="RGPA/RALGAPB_N"/>
</dbReference>
<dbReference type="GO" id="GO:0005634">
    <property type="term" value="C:nucleus"/>
    <property type="evidence" value="ECO:0007669"/>
    <property type="project" value="InterPro"/>
</dbReference>
<keyword evidence="1" id="KW-0343">GTPase activation</keyword>
<feature type="region of interest" description="Disordered" evidence="3">
    <location>
        <begin position="2032"/>
        <end position="2058"/>
    </location>
</feature>
<protein>
    <recommendedName>
        <fullName evidence="4">Rap-GAP domain-containing protein</fullName>
    </recommendedName>
</protein>